<dbReference type="Proteomes" id="UP000821853">
    <property type="component" value="Chromosome 5"/>
</dbReference>
<dbReference type="VEuPathDB" id="VectorBase:HLOH_042989"/>
<dbReference type="OrthoDB" id="6437258at2759"/>
<keyword evidence="2" id="KW-1185">Reference proteome</keyword>
<dbReference type="EMBL" id="JABSTR010000007">
    <property type="protein sequence ID" value="KAH9374537.1"/>
    <property type="molecule type" value="Genomic_DNA"/>
</dbReference>
<organism evidence="1 2">
    <name type="scientific">Haemaphysalis longicornis</name>
    <name type="common">Bush tick</name>
    <dbReference type="NCBI Taxonomy" id="44386"/>
    <lineage>
        <taxon>Eukaryota</taxon>
        <taxon>Metazoa</taxon>
        <taxon>Ecdysozoa</taxon>
        <taxon>Arthropoda</taxon>
        <taxon>Chelicerata</taxon>
        <taxon>Arachnida</taxon>
        <taxon>Acari</taxon>
        <taxon>Parasitiformes</taxon>
        <taxon>Ixodida</taxon>
        <taxon>Ixodoidea</taxon>
        <taxon>Ixodidae</taxon>
        <taxon>Haemaphysalinae</taxon>
        <taxon>Haemaphysalis</taxon>
    </lineage>
</organism>
<accession>A0A9J6GI26</accession>
<proteinExistence type="predicted"/>
<name>A0A9J6GI26_HAELO</name>
<evidence type="ECO:0000313" key="2">
    <source>
        <dbReference type="Proteomes" id="UP000821853"/>
    </source>
</evidence>
<sequence length="88" mass="10012">MAKKGVHFGRKTSPYLLIPALKHHLKSLKTQHLFKGGIVAGCLYVNNLLTGAKNQQEALYIYLEYDFILNPARKTAKRGNNWRISEIT</sequence>
<evidence type="ECO:0000313" key="1">
    <source>
        <dbReference type="EMBL" id="KAH9374537.1"/>
    </source>
</evidence>
<reference evidence="1 2" key="1">
    <citation type="journal article" date="2020" name="Cell">
        <title>Large-Scale Comparative Analyses of Tick Genomes Elucidate Their Genetic Diversity and Vector Capacities.</title>
        <authorList>
            <consortium name="Tick Genome and Microbiome Consortium (TIGMIC)"/>
            <person name="Jia N."/>
            <person name="Wang J."/>
            <person name="Shi W."/>
            <person name="Du L."/>
            <person name="Sun Y."/>
            <person name="Zhan W."/>
            <person name="Jiang J.F."/>
            <person name="Wang Q."/>
            <person name="Zhang B."/>
            <person name="Ji P."/>
            <person name="Bell-Sakyi L."/>
            <person name="Cui X.M."/>
            <person name="Yuan T.T."/>
            <person name="Jiang B.G."/>
            <person name="Yang W.F."/>
            <person name="Lam T.T."/>
            <person name="Chang Q.C."/>
            <person name="Ding S.J."/>
            <person name="Wang X.J."/>
            <person name="Zhu J.G."/>
            <person name="Ruan X.D."/>
            <person name="Zhao L."/>
            <person name="Wei J.T."/>
            <person name="Ye R.Z."/>
            <person name="Que T.C."/>
            <person name="Du C.H."/>
            <person name="Zhou Y.H."/>
            <person name="Cheng J.X."/>
            <person name="Dai P.F."/>
            <person name="Guo W.B."/>
            <person name="Han X.H."/>
            <person name="Huang E.J."/>
            <person name="Li L.F."/>
            <person name="Wei W."/>
            <person name="Gao Y.C."/>
            <person name="Liu J.Z."/>
            <person name="Shao H.Z."/>
            <person name="Wang X."/>
            <person name="Wang C.C."/>
            <person name="Yang T.C."/>
            <person name="Huo Q.B."/>
            <person name="Li W."/>
            <person name="Chen H.Y."/>
            <person name="Chen S.E."/>
            <person name="Zhou L.G."/>
            <person name="Ni X.B."/>
            <person name="Tian J.H."/>
            <person name="Sheng Y."/>
            <person name="Liu T."/>
            <person name="Pan Y.S."/>
            <person name="Xia L.Y."/>
            <person name="Li J."/>
            <person name="Zhao F."/>
            <person name="Cao W.C."/>
        </authorList>
    </citation>
    <scope>NUCLEOTIDE SEQUENCE [LARGE SCALE GENOMIC DNA]</scope>
    <source>
        <strain evidence="1">HaeL-2018</strain>
    </source>
</reference>
<comment type="caution">
    <text evidence="1">The sequence shown here is derived from an EMBL/GenBank/DDBJ whole genome shotgun (WGS) entry which is preliminary data.</text>
</comment>
<dbReference type="AlphaFoldDB" id="A0A9J6GI26"/>
<protein>
    <submittedName>
        <fullName evidence="1">Uncharacterized protein</fullName>
    </submittedName>
</protein>
<gene>
    <name evidence="1" type="ORF">HPB48_012953</name>
</gene>